<keyword evidence="9" id="KW-0472">Membrane</keyword>
<proteinExistence type="predicted"/>
<evidence type="ECO:0000313" key="11">
    <source>
        <dbReference type="EMBL" id="MBP2388637.1"/>
    </source>
</evidence>
<comment type="caution">
    <text evidence="11">The sequence shown here is derived from an EMBL/GenBank/DDBJ whole genome shotgun (WGS) entry which is preliminary data.</text>
</comment>
<dbReference type="Pfam" id="PF02518">
    <property type="entry name" value="HATPase_c"/>
    <property type="match status" value="1"/>
</dbReference>
<dbReference type="Gene3D" id="3.30.565.10">
    <property type="entry name" value="Histidine kinase-like ATPase, C-terminal domain"/>
    <property type="match status" value="1"/>
</dbReference>
<feature type="region of interest" description="Disordered" evidence="8">
    <location>
        <begin position="568"/>
        <end position="587"/>
    </location>
</feature>
<dbReference type="PRINTS" id="PR00344">
    <property type="entry name" value="BCTRLSENSOR"/>
</dbReference>
<keyword evidence="7" id="KW-0902">Two-component regulatory system</keyword>
<evidence type="ECO:0000256" key="5">
    <source>
        <dbReference type="ARBA" id="ARBA00022679"/>
    </source>
</evidence>
<dbReference type="Proteomes" id="UP001296993">
    <property type="component" value="Unassembled WGS sequence"/>
</dbReference>
<feature type="transmembrane region" description="Helical" evidence="9">
    <location>
        <begin position="145"/>
        <end position="163"/>
    </location>
</feature>
<dbReference type="EC" id="2.7.13.3" evidence="3"/>
<dbReference type="InterPro" id="IPR036890">
    <property type="entry name" value="HATPase_C_sf"/>
</dbReference>
<comment type="subcellular location">
    <subcellularLocation>
        <location evidence="2">Cell membrane</location>
    </subcellularLocation>
</comment>
<comment type="catalytic activity">
    <reaction evidence="1">
        <text>ATP + protein L-histidine = ADP + protein N-phospho-L-histidine.</text>
        <dbReference type="EC" id="2.7.13.3"/>
    </reaction>
</comment>
<dbReference type="Gene3D" id="3.30.450.20">
    <property type="entry name" value="PAS domain"/>
    <property type="match status" value="1"/>
</dbReference>
<dbReference type="InterPro" id="IPR003594">
    <property type="entry name" value="HATPase_dom"/>
</dbReference>
<keyword evidence="12" id="KW-1185">Reference proteome</keyword>
<dbReference type="PROSITE" id="PS50109">
    <property type="entry name" value="HIS_KIN"/>
    <property type="match status" value="1"/>
</dbReference>
<dbReference type="SMART" id="SM00387">
    <property type="entry name" value="HATPase_c"/>
    <property type="match status" value="1"/>
</dbReference>
<sequence>MTATQPVDRQHQKSTGLLNHIGLKVTGGKPFSDLPRRRKVAISQLPMFFAVLFACTFALFSNAQAIYGDSLFTIGVILVLLNTVAAFVVPWQKFRREFTYLAIPAAGMIAASLIAVGAYSWLSGLTLLIAFPIFWFAWSGAMPRLTLLLSFVLPLATTLLQLWHNGIPFTVVNVVRPLLIPLVILALASTTVIVEYNTSLKSRMLRESLANSRRQTNLLNAVLNAANVGVVVVDRDGNDLLMNDIQRFQHRHAIPPEYPDPTEDKLLVRSVSPSFEASPELMPSDRRPVLRAIRQEEFTDELIALGPLHDPIYHSTSARALFDDSGAYDGAVIMFKNVTPMIEASKTKDRFLANVSHELRTPLTSILGYLELLEDDVQMTPRAVKSLDVISRNTNRLLSMVNDLLTVAAGRHQISVSEMDFGAVVQARLESMAPRAAAAGIELNQGVLCHEQVLGDALRLGQVVDNLVSNSIKYTDRGGSVTVEMDCTEDEIRLHIIDTGRGISEADLSQLFVRFFRSDDAQLSGLPGVGLGLAITRELVMAHGGTITAESEVGRGTKMTVGMPRKAVELDASSTADPRQSTTGTHS</sequence>
<dbReference type="InterPro" id="IPR050736">
    <property type="entry name" value="Sensor_HK_Regulatory"/>
</dbReference>
<dbReference type="RefSeq" id="WP_210002391.1">
    <property type="nucleotide sequence ID" value="NZ_BAAAJY010000004.1"/>
</dbReference>
<dbReference type="SMART" id="SM00388">
    <property type="entry name" value="HisKA"/>
    <property type="match status" value="1"/>
</dbReference>
<keyword evidence="9" id="KW-1133">Transmembrane helix</keyword>
<evidence type="ECO:0000256" key="6">
    <source>
        <dbReference type="ARBA" id="ARBA00022777"/>
    </source>
</evidence>
<dbReference type="Pfam" id="PF00512">
    <property type="entry name" value="HisKA"/>
    <property type="match status" value="1"/>
</dbReference>
<dbReference type="SUPFAM" id="SSF47384">
    <property type="entry name" value="Homodimeric domain of signal transducing histidine kinase"/>
    <property type="match status" value="1"/>
</dbReference>
<dbReference type="InterPro" id="IPR035965">
    <property type="entry name" value="PAS-like_dom_sf"/>
</dbReference>
<keyword evidence="6 11" id="KW-0418">Kinase</keyword>
<keyword evidence="5" id="KW-0808">Transferase</keyword>
<evidence type="ECO:0000313" key="12">
    <source>
        <dbReference type="Proteomes" id="UP001296993"/>
    </source>
</evidence>
<dbReference type="InterPro" id="IPR003661">
    <property type="entry name" value="HisK_dim/P_dom"/>
</dbReference>
<reference evidence="11 12" key="1">
    <citation type="submission" date="2021-03" db="EMBL/GenBank/DDBJ databases">
        <title>Sequencing the genomes of 1000 actinobacteria strains.</title>
        <authorList>
            <person name="Klenk H.-P."/>
        </authorList>
    </citation>
    <scope>NUCLEOTIDE SEQUENCE [LARGE SCALE GENOMIC DNA]</scope>
    <source>
        <strain evidence="11 12">DSM 15797</strain>
    </source>
</reference>
<keyword evidence="4" id="KW-0597">Phosphoprotein</keyword>
<dbReference type="PANTHER" id="PTHR43711">
    <property type="entry name" value="TWO-COMPONENT HISTIDINE KINASE"/>
    <property type="match status" value="1"/>
</dbReference>
<evidence type="ECO:0000259" key="10">
    <source>
        <dbReference type="PROSITE" id="PS50109"/>
    </source>
</evidence>
<feature type="domain" description="Histidine kinase" evidence="10">
    <location>
        <begin position="354"/>
        <end position="567"/>
    </location>
</feature>
<dbReference type="CDD" id="cd00082">
    <property type="entry name" value="HisKA"/>
    <property type="match status" value="1"/>
</dbReference>
<dbReference type="SUPFAM" id="SSF55874">
    <property type="entry name" value="ATPase domain of HSP90 chaperone/DNA topoisomerase II/histidine kinase"/>
    <property type="match status" value="1"/>
</dbReference>
<dbReference type="EMBL" id="JAGIOF010000004">
    <property type="protein sequence ID" value="MBP2388637.1"/>
    <property type="molecule type" value="Genomic_DNA"/>
</dbReference>
<dbReference type="InterPro" id="IPR004358">
    <property type="entry name" value="Sig_transdc_His_kin-like_C"/>
</dbReference>
<dbReference type="SUPFAM" id="SSF55785">
    <property type="entry name" value="PYP-like sensor domain (PAS domain)"/>
    <property type="match status" value="1"/>
</dbReference>
<feature type="transmembrane region" description="Helical" evidence="9">
    <location>
        <begin position="45"/>
        <end position="65"/>
    </location>
</feature>
<feature type="transmembrane region" description="Helical" evidence="9">
    <location>
        <begin position="175"/>
        <end position="196"/>
    </location>
</feature>
<dbReference type="Gene3D" id="1.10.287.130">
    <property type="match status" value="1"/>
</dbReference>
<organism evidence="11 12">
    <name type="scientific">Paeniglutamicibacter kerguelensis</name>
    <dbReference type="NCBI Taxonomy" id="254788"/>
    <lineage>
        <taxon>Bacteria</taxon>
        <taxon>Bacillati</taxon>
        <taxon>Actinomycetota</taxon>
        <taxon>Actinomycetes</taxon>
        <taxon>Micrococcales</taxon>
        <taxon>Micrococcaceae</taxon>
        <taxon>Paeniglutamicibacter</taxon>
    </lineage>
</organism>
<dbReference type="PANTHER" id="PTHR43711:SF1">
    <property type="entry name" value="HISTIDINE KINASE 1"/>
    <property type="match status" value="1"/>
</dbReference>
<protein>
    <recommendedName>
        <fullName evidence="3">histidine kinase</fullName>
        <ecNumber evidence="3">2.7.13.3</ecNumber>
    </recommendedName>
</protein>
<evidence type="ECO:0000256" key="3">
    <source>
        <dbReference type="ARBA" id="ARBA00012438"/>
    </source>
</evidence>
<dbReference type="InterPro" id="IPR005467">
    <property type="entry name" value="His_kinase_dom"/>
</dbReference>
<evidence type="ECO:0000256" key="2">
    <source>
        <dbReference type="ARBA" id="ARBA00004236"/>
    </source>
</evidence>
<name>A0ABS4XJK4_9MICC</name>
<feature type="transmembrane region" description="Helical" evidence="9">
    <location>
        <begin position="71"/>
        <end position="91"/>
    </location>
</feature>
<accession>A0ABS4XJK4</accession>
<evidence type="ECO:0000256" key="7">
    <source>
        <dbReference type="ARBA" id="ARBA00023012"/>
    </source>
</evidence>
<feature type="compositionally biased region" description="Polar residues" evidence="8">
    <location>
        <begin position="572"/>
        <end position="587"/>
    </location>
</feature>
<dbReference type="InterPro" id="IPR036097">
    <property type="entry name" value="HisK_dim/P_sf"/>
</dbReference>
<evidence type="ECO:0000256" key="1">
    <source>
        <dbReference type="ARBA" id="ARBA00000085"/>
    </source>
</evidence>
<gene>
    <name evidence="11" type="ORF">JOF47_004210</name>
</gene>
<feature type="transmembrane region" description="Helical" evidence="9">
    <location>
        <begin position="121"/>
        <end position="138"/>
    </location>
</feature>
<keyword evidence="9" id="KW-0812">Transmembrane</keyword>
<dbReference type="GO" id="GO:0016301">
    <property type="term" value="F:kinase activity"/>
    <property type="evidence" value="ECO:0007669"/>
    <property type="project" value="UniProtKB-KW"/>
</dbReference>
<evidence type="ECO:0000256" key="8">
    <source>
        <dbReference type="SAM" id="MobiDB-lite"/>
    </source>
</evidence>
<evidence type="ECO:0000256" key="4">
    <source>
        <dbReference type="ARBA" id="ARBA00022553"/>
    </source>
</evidence>
<dbReference type="CDD" id="cd00075">
    <property type="entry name" value="HATPase"/>
    <property type="match status" value="1"/>
</dbReference>
<feature type="transmembrane region" description="Helical" evidence="9">
    <location>
        <begin position="98"/>
        <end position="115"/>
    </location>
</feature>
<evidence type="ECO:0000256" key="9">
    <source>
        <dbReference type="SAM" id="Phobius"/>
    </source>
</evidence>